<evidence type="ECO:0000259" key="3">
    <source>
        <dbReference type="PROSITE" id="PS51186"/>
    </source>
</evidence>
<dbReference type="PROSITE" id="PS51186">
    <property type="entry name" value="GNAT"/>
    <property type="match status" value="1"/>
</dbReference>
<proteinExistence type="predicted"/>
<dbReference type="KEGG" id="moc:BB934_06970"/>
<accession>A0A1B2ENT0</accession>
<gene>
    <name evidence="4" type="ORF">BB934_06970</name>
</gene>
<dbReference type="GO" id="GO:0016747">
    <property type="term" value="F:acyltransferase activity, transferring groups other than amino-acyl groups"/>
    <property type="evidence" value="ECO:0007669"/>
    <property type="project" value="InterPro"/>
</dbReference>
<evidence type="ECO:0000313" key="4">
    <source>
        <dbReference type="EMBL" id="ANY81634.1"/>
    </source>
</evidence>
<dbReference type="Pfam" id="PF13508">
    <property type="entry name" value="Acetyltransf_7"/>
    <property type="match status" value="1"/>
</dbReference>
<keyword evidence="2" id="KW-0012">Acyltransferase</keyword>
<protein>
    <recommendedName>
        <fullName evidence="3">N-acetyltransferase domain-containing protein</fullName>
    </recommendedName>
</protein>
<evidence type="ECO:0000256" key="1">
    <source>
        <dbReference type="ARBA" id="ARBA00022679"/>
    </source>
</evidence>
<dbReference type="AlphaFoldDB" id="A0A1B2ENT0"/>
<organism evidence="4">
    <name type="scientific">Microvirga ossetica</name>
    <dbReference type="NCBI Taxonomy" id="1882682"/>
    <lineage>
        <taxon>Bacteria</taxon>
        <taxon>Pseudomonadati</taxon>
        <taxon>Pseudomonadota</taxon>
        <taxon>Alphaproteobacteria</taxon>
        <taxon>Hyphomicrobiales</taxon>
        <taxon>Methylobacteriaceae</taxon>
        <taxon>Microvirga</taxon>
    </lineage>
</organism>
<dbReference type="Gene3D" id="3.40.630.30">
    <property type="match status" value="1"/>
</dbReference>
<keyword evidence="1" id="KW-0808">Transferase</keyword>
<dbReference type="CDD" id="cd04301">
    <property type="entry name" value="NAT_SF"/>
    <property type="match status" value="1"/>
</dbReference>
<dbReference type="InterPro" id="IPR050832">
    <property type="entry name" value="Bact_Acetyltransf"/>
</dbReference>
<sequence length="139" mass="15814">MPAIARLHRHVRETCLPYLPDLHTPAEDLAFFQGHVFASCTIWLAEAEGRPTGFAAFRPGWLDHLYVDPARHGRGVGQALLSVAKEAQSELNLWTFQRNVQARRFYERQGFALVALADGSANEEREPDAHYRWTGDRSR</sequence>
<dbReference type="PANTHER" id="PTHR43877">
    <property type="entry name" value="AMINOALKYLPHOSPHONATE N-ACETYLTRANSFERASE-RELATED-RELATED"/>
    <property type="match status" value="1"/>
</dbReference>
<dbReference type="OrthoDB" id="9797417at2"/>
<feature type="domain" description="N-acetyltransferase" evidence="3">
    <location>
        <begin position="6"/>
        <end position="138"/>
    </location>
</feature>
<dbReference type="InterPro" id="IPR000182">
    <property type="entry name" value="GNAT_dom"/>
</dbReference>
<dbReference type="SUPFAM" id="SSF55729">
    <property type="entry name" value="Acyl-CoA N-acyltransferases (Nat)"/>
    <property type="match status" value="1"/>
</dbReference>
<evidence type="ECO:0000256" key="2">
    <source>
        <dbReference type="ARBA" id="ARBA00023315"/>
    </source>
</evidence>
<dbReference type="EMBL" id="CP016616">
    <property type="protein sequence ID" value="ANY81634.1"/>
    <property type="molecule type" value="Genomic_DNA"/>
</dbReference>
<reference evidence="4" key="1">
    <citation type="submission" date="2016-07" db="EMBL/GenBank/DDBJ databases">
        <title>Microvirga ossetica sp. nov. a new species of rhizobia isolated from root nodules of the legume species Vicia alpestris Steven originated from North Ossetia region in the Caucasus.</title>
        <authorList>
            <person name="Safronova V.I."/>
            <person name="Kuznetsova I.G."/>
            <person name="Sazanova A.L."/>
            <person name="Belimov A."/>
            <person name="Andronov E."/>
            <person name="Osledkin Y.S."/>
            <person name="Onishchuk O.P."/>
            <person name="Kurchak O.N."/>
            <person name="Shaposhnikov A.I."/>
            <person name="Willems A."/>
            <person name="Tikhonovich I.A."/>
        </authorList>
    </citation>
    <scope>NUCLEOTIDE SEQUENCE [LARGE SCALE GENOMIC DNA]</scope>
    <source>
        <strain evidence="4">V5/3M</strain>
    </source>
</reference>
<name>A0A1B2ENT0_9HYPH</name>
<dbReference type="InterPro" id="IPR016181">
    <property type="entry name" value="Acyl_CoA_acyltransferase"/>
</dbReference>